<sequence length="86" mass="10173">MRIQEFRPLEFEEWYGQNEENLGVEAAETGRDRELRYCPKVYAEEKYNEYLKEFEDNAEAHGGWFNKETGTTMADVGQQRDTLAGW</sequence>
<feature type="region of interest" description="Disordered" evidence="1">
    <location>
        <begin position="65"/>
        <end position="86"/>
    </location>
</feature>
<name>A0A1W1E4E7_9ZZZZ</name>
<gene>
    <name evidence="2" type="ORF">MNB_SUP05-SYMBIONT-5-352</name>
</gene>
<dbReference type="AlphaFoldDB" id="A0A1W1E4E7"/>
<protein>
    <submittedName>
        <fullName evidence="2">Uncharacterized protein</fullName>
    </submittedName>
</protein>
<evidence type="ECO:0000256" key="1">
    <source>
        <dbReference type="SAM" id="MobiDB-lite"/>
    </source>
</evidence>
<organism evidence="2">
    <name type="scientific">hydrothermal vent metagenome</name>
    <dbReference type="NCBI Taxonomy" id="652676"/>
    <lineage>
        <taxon>unclassified sequences</taxon>
        <taxon>metagenomes</taxon>
        <taxon>ecological metagenomes</taxon>
    </lineage>
</organism>
<reference evidence="2" key="1">
    <citation type="submission" date="2016-10" db="EMBL/GenBank/DDBJ databases">
        <authorList>
            <person name="de Groot N.N."/>
        </authorList>
    </citation>
    <scope>NUCLEOTIDE SEQUENCE</scope>
</reference>
<dbReference type="EMBL" id="FPHZ01000183">
    <property type="protein sequence ID" value="SFV88830.1"/>
    <property type="molecule type" value="Genomic_DNA"/>
</dbReference>
<evidence type="ECO:0000313" key="2">
    <source>
        <dbReference type="EMBL" id="SFV88830.1"/>
    </source>
</evidence>
<proteinExistence type="predicted"/>
<accession>A0A1W1E4E7</accession>